<name>A0A381U4S1_9ZZZZ</name>
<keyword evidence="6 15" id="KW-0812">Transmembrane</keyword>
<dbReference type="GO" id="GO:0008654">
    <property type="term" value="P:phospholipid biosynthetic process"/>
    <property type="evidence" value="ECO:0007669"/>
    <property type="project" value="UniProtKB-KW"/>
</dbReference>
<evidence type="ECO:0000256" key="13">
    <source>
        <dbReference type="ARBA" id="ARBA00023209"/>
    </source>
</evidence>
<evidence type="ECO:0000256" key="8">
    <source>
        <dbReference type="ARBA" id="ARBA00022777"/>
    </source>
</evidence>
<dbReference type="PANTHER" id="PTHR34299">
    <property type="entry name" value="DIACYLGLYCEROL KINASE"/>
    <property type="match status" value="1"/>
</dbReference>
<dbReference type="PANTHER" id="PTHR34299:SF1">
    <property type="entry name" value="DIACYLGLYCEROL KINASE"/>
    <property type="match status" value="1"/>
</dbReference>
<comment type="similarity">
    <text evidence="2">Belongs to the bacterial diacylglycerol kinase family.</text>
</comment>
<dbReference type="Pfam" id="PF01219">
    <property type="entry name" value="DAGK_prokar"/>
    <property type="match status" value="1"/>
</dbReference>
<evidence type="ECO:0000256" key="6">
    <source>
        <dbReference type="ARBA" id="ARBA00022692"/>
    </source>
</evidence>
<evidence type="ECO:0000256" key="12">
    <source>
        <dbReference type="ARBA" id="ARBA00023136"/>
    </source>
</evidence>
<keyword evidence="5" id="KW-0808">Transferase</keyword>
<proteinExistence type="inferred from homology"/>
<dbReference type="EMBL" id="UINC01005710">
    <property type="protein sequence ID" value="SVA23064.1"/>
    <property type="molecule type" value="Genomic_DNA"/>
</dbReference>
<keyword evidence="8" id="KW-0418">Kinase</keyword>
<dbReference type="GO" id="GO:0005886">
    <property type="term" value="C:plasma membrane"/>
    <property type="evidence" value="ECO:0007669"/>
    <property type="project" value="UniProtKB-SubCell"/>
</dbReference>
<evidence type="ECO:0000256" key="7">
    <source>
        <dbReference type="ARBA" id="ARBA00022741"/>
    </source>
</evidence>
<evidence type="ECO:0000256" key="14">
    <source>
        <dbReference type="ARBA" id="ARBA00023264"/>
    </source>
</evidence>
<protein>
    <recommendedName>
        <fullName evidence="17">Diacylglycerol kinase</fullName>
    </recommendedName>
</protein>
<accession>A0A381U4S1</accession>
<evidence type="ECO:0008006" key="17">
    <source>
        <dbReference type="Google" id="ProtNLM"/>
    </source>
</evidence>
<feature type="transmembrane region" description="Helical" evidence="15">
    <location>
        <begin position="33"/>
        <end position="54"/>
    </location>
</feature>
<reference evidence="16" key="1">
    <citation type="submission" date="2018-05" db="EMBL/GenBank/DDBJ databases">
        <authorList>
            <person name="Lanie J.A."/>
            <person name="Ng W.-L."/>
            <person name="Kazmierczak K.M."/>
            <person name="Andrzejewski T.M."/>
            <person name="Davidsen T.M."/>
            <person name="Wayne K.J."/>
            <person name="Tettelin H."/>
            <person name="Glass J.I."/>
            <person name="Rusch D."/>
            <person name="Podicherti R."/>
            <person name="Tsui H.-C.T."/>
            <person name="Winkler M.E."/>
        </authorList>
    </citation>
    <scope>NUCLEOTIDE SEQUENCE</scope>
</reference>
<sequence length="55" mass="6196">MILIVELLNTAIETILNRISVEENDLTKYAKDAGSGSVLFSLILWLVTWSLIVIY</sequence>
<evidence type="ECO:0000256" key="10">
    <source>
        <dbReference type="ARBA" id="ARBA00022989"/>
    </source>
</evidence>
<organism evidence="16">
    <name type="scientific">marine metagenome</name>
    <dbReference type="NCBI Taxonomy" id="408172"/>
    <lineage>
        <taxon>unclassified sequences</taxon>
        <taxon>metagenomes</taxon>
        <taxon>ecological metagenomes</taxon>
    </lineage>
</organism>
<dbReference type="InterPro" id="IPR000829">
    <property type="entry name" value="DAGK"/>
</dbReference>
<dbReference type="GO" id="GO:0016301">
    <property type="term" value="F:kinase activity"/>
    <property type="evidence" value="ECO:0007669"/>
    <property type="project" value="UniProtKB-KW"/>
</dbReference>
<dbReference type="AlphaFoldDB" id="A0A381U4S1"/>
<evidence type="ECO:0000256" key="9">
    <source>
        <dbReference type="ARBA" id="ARBA00022840"/>
    </source>
</evidence>
<keyword evidence="14" id="KW-1208">Phospholipid metabolism</keyword>
<keyword evidence="4" id="KW-0444">Lipid biosynthesis</keyword>
<comment type="subcellular location">
    <subcellularLocation>
        <location evidence="1">Cell membrane</location>
        <topology evidence="1">Multi-pass membrane protein</topology>
    </subcellularLocation>
</comment>
<gene>
    <name evidence="16" type="ORF">METZ01_LOCUS75918</name>
</gene>
<keyword evidence="9" id="KW-0067">ATP-binding</keyword>
<dbReference type="InterPro" id="IPR036945">
    <property type="entry name" value="DAGK_sf"/>
</dbReference>
<keyword evidence="7" id="KW-0547">Nucleotide-binding</keyword>
<evidence type="ECO:0000256" key="3">
    <source>
        <dbReference type="ARBA" id="ARBA00022475"/>
    </source>
</evidence>
<evidence type="ECO:0000256" key="11">
    <source>
        <dbReference type="ARBA" id="ARBA00023098"/>
    </source>
</evidence>
<keyword evidence="3" id="KW-1003">Cell membrane</keyword>
<evidence type="ECO:0000313" key="16">
    <source>
        <dbReference type="EMBL" id="SVA23064.1"/>
    </source>
</evidence>
<evidence type="ECO:0000256" key="15">
    <source>
        <dbReference type="SAM" id="Phobius"/>
    </source>
</evidence>
<keyword evidence="12 15" id="KW-0472">Membrane</keyword>
<keyword evidence="10 15" id="KW-1133">Transmembrane helix</keyword>
<evidence type="ECO:0000256" key="5">
    <source>
        <dbReference type="ARBA" id="ARBA00022679"/>
    </source>
</evidence>
<dbReference type="Gene3D" id="1.10.287.3610">
    <property type="match status" value="1"/>
</dbReference>
<evidence type="ECO:0000256" key="2">
    <source>
        <dbReference type="ARBA" id="ARBA00005967"/>
    </source>
</evidence>
<keyword evidence="13" id="KW-0594">Phospholipid biosynthesis</keyword>
<keyword evidence="11" id="KW-0443">Lipid metabolism</keyword>
<dbReference type="GO" id="GO:0005524">
    <property type="term" value="F:ATP binding"/>
    <property type="evidence" value="ECO:0007669"/>
    <property type="project" value="UniProtKB-KW"/>
</dbReference>
<evidence type="ECO:0000256" key="1">
    <source>
        <dbReference type="ARBA" id="ARBA00004651"/>
    </source>
</evidence>
<evidence type="ECO:0000256" key="4">
    <source>
        <dbReference type="ARBA" id="ARBA00022516"/>
    </source>
</evidence>